<evidence type="ECO:0000313" key="1">
    <source>
        <dbReference type="EMBL" id="GMN41827.1"/>
    </source>
</evidence>
<name>A0AA87ZZ74_FICCA</name>
<dbReference type="AlphaFoldDB" id="A0AA87ZZ74"/>
<dbReference type="EMBL" id="BTGU01000013">
    <property type="protein sequence ID" value="GMN41827.1"/>
    <property type="molecule type" value="Genomic_DNA"/>
</dbReference>
<comment type="caution">
    <text evidence="1">The sequence shown here is derived from an EMBL/GenBank/DDBJ whole genome shotgun (WGS) entry which is preliminary data.</text>
</comment>
<proteinExistence type="predicted"/>
<gene>
    <name evidence="1" type="ORF">TIFTF001_011062</name>
</gene>
<reference evidence="1" key="1">
    <citation type="submission" date="2023-07" db="EMBL/GenBank/DDBJ databases">
        <title>draft genome sequence of fig (Ficus carica).</title>
        <authorList>
            <person name="Takahashi T."/>
            <person name="Nishimura K."/>
        </authorList>
    </citation>
    <scope>NUCLEOTIDE SEQUENCE</scope>
</reference>
<sequence>MGSGKVTSALRFEVSESEVGFLSAHPPTHQPVSLEKDIIFTELDCDLHIALAL</sequence>
<protein>
    <submittedName>
        <fullName evidence="1">Uncharacterized protein</fullName>
    </submittedName>
</protein>
<keyword evidence="2" id="KW-1185">Reference proteome</keyword>
<evidence type="ECO:0000313" key="2">
    <source>
        <dbReference type="Proteomes" id="UP001187192"/>
    </source>
</evidence>
<dbReference type="Proteomes" id="UP001187192">
    <property type="component" value="Unassembled WGS sequence"/>
</dbReference>
<organism evidence="1 2">
    <name type="scientific">Ficus carica</name>
    <name type="common">Common fig</name>
    <dbReference type="NCBI Taxonomy" id="3494"/>
    <lineage>
        <taxon>Eukaryota</taxon>
        <taxon>Viridiplantae</taxon>
        <taxon>Streptophyta</taxon>
        <taxon>Embryophyta</taxon>
        <taxon>Tracheophyta</taxon>
        <taxon>Spermatophyta</taxon>
        <taxon>Magnoliopsida</taxon>
        <taxon>eudicotyledons</taxon>
        <taxon>Gunneridae</taxon>
        <taxon>Pentapetalae</taxon>
        <taxon>rosids</taxon>
        <taxon>fabids</taxon>
        <taxon>Rosales</taxon>
        <taxon>Moraceae</taxon>
        <taxon>Ficeae</taxon>
        <taxon>Ficus</taxon>
    </lineage>
</organism>
<accession>A0AA87ZZ74</accession>